<dbReference type="SUPFAM" id="SSF52096">
    <property type="entry name" value="ClpP/crotonase"/>
    <property type="match status" value="1"/>
</dbReference>
<dbReference type="InterPro" id="IPR018376">
    <property type="entry name" value="Enoyl-CoA_hyd/isom_CS"/>
</dbReference>
<dbReference type="PANTHER" id="PTHR11941:SF169">
    <property type="entry name" value="(7AS)-7A-METHYL-1,5-DIOXO-2,3,5,6,7,7A-HEXAHYDRO-1H-INDENE-CARBOXYL-COA HYDROLASE"/>
    <property type="match status" value="1"/>
</dbReference>
<dbReference type="EC" id="4.2.1.17" evidence="9"/>
<proteinExistence type="inferred from homology"/>
<dbReference type="InterPro" id="IPR029045">
    <property type="entry name" value="ClpP/crotonase-like_dom_sf"/>
</dbReference>
<organism evidence="9 10">
    <name type="scientific">Corynebacterium pilosum</name>
    <dbReference type="NCBI Taxonomy" id="35756"/>
    <lineage>
        <taxon>Bacteria</taxon>
        <taxon>Bacillati</taxon>
        <taxon>Actinomycetota</taxon>
        <taxon>Actinomycetes</taxon>
        <taxon>Mycobacteriales</taxon>
        <taxon>Corynebacteriaceae</taxon>
        <taxon>Corynebacterium</taxon>
    </lineage>
</organism>
<evidence type="ECO:0000256" key="8">
    <source>
        <dbReference type="RuleBase" id="RU003707"/>
    </source>
</evidence>
<comment type="function">
    <text evidence="1">Could possibly oxidize fatty acids using specific components.</text>
</comment>
<evidence type="ECO:0000313" key="9">
    <source>
        <dbReference type="EMBL" id="STC68871.1"/>
    </source>
</evidence>
<dbReference type="EMBL" id="UFXQ01000001">
    <property type="protein sequence ID" value="STC68871.1"/>
    <property type="molecule type" value="Genomic_DNA"/>
</dbReference>
<dbReference type="GO" id="GO:0018812">
    <property type="term" value="F:3-hydroxyacyl-CoA dehydratase activity"/>
    <property type="evidence" value="ECO:0007669"/>
    <property type="project" value="RHEA"/>
</dbReference>
<protein>
    <submittedName>
        <fullName evidence="9">Enoyl-CoA hydratase</fullName>
        <ecNumber evidence="9">4.2.1.17</ecNumber>
    </submittedName>
</protein>
<evidence type="ECO:0000256" key="3">
    <source>
        <dbReference type="ARBA" id="ARBA00022832"/>
    </source>
</evidence>
<evidence type="ECO:0000256" key="5">
    <source>
        <dbReference type="ARBA" id="ARBA00023239"/>
    </source>
</evidence>
<sequence length="249" mass="26832">MTSLVELSLIDDRVWRLELARPEKRNALNIAMCHELIGELDRCVDNGARAIVITAQGPVFSAGADLGEKDFSGGLYPQLEKLFAHIQRLPVPVIAFIEGPAIGAGMLLAMACDLRVAGGGEGIYFSLPVARMAIGVDTATVRNLELLIGGSRARQMLLAGATMSVEEAQACGFLFPERGEEAVTTLATTVAGLAPLTLRNLKAELAHASSQPFTEVERDAARTAAWESDDFREVGRARQERRTPVFRGE</sequence>
<comment type="catalytic activity">
    <reaction evidence="6">
        <text>a (3S)-3-hydroxyacyl-CoA = a (2E)-enoyl-CoA + H2O</text>
        <dbReference type="Rhea" id="RHEA:16105"/>
        <dbReference type="ChEBI" id="CHEBI:15377"/>
        <dbReference type="ChEBI" id="CHEBI:57318"/>
        <dbReference type="ChEBI" id="CHEBI:58856"/>
        <dbReference type="EC" id="4.2.1.17"/>
    </reaction>
</comment>
<dbReference type="Gene3D" id="3.90.226.10">
    <property type="entry name" value="2-enoyl-CoA Hydratase, Chain A, domain 1"/>
    <property type="match status" value="1"/>
</dbReference>
<dbReference type="STRING" id="35756.GCA_001044155_00985"/>
<dbReference type="PANTHER" id="PTHR11941">
    <property type="entry name" value="ENOYL-COA HYDRATASE-RELATED"/>
    <property type="match status" value="1"/>
</dbReference>
<dbReference type="OrthoDB" id="3569436at2"/>
<evidence type="ECO:0000256" key="6">
    <source>
        <dbReference type="ARBA" id="ARBA00023709"/>
    </source>
</evidence>
<evidence type="ECO:0000313" key="10">
    <source>
        <dbReference type="Proteomes" id="UP000254467"/>
    </source>
</evidence>
<accession>A0A376CK48</accession>
<keyword evidence="4" id="KW-0443">Lipid metabolism</keyword>
<dbReference type="Pfam" id="PF00378">
    <property type="entry name" value="ECH_1"/>
    <property type="match status" value="1"/>
</dbReference>
<keyword evidence="3" id="KW-0276">Fatty acid metabolism</keyword>
<evidence type="ECO:0000256" key="7">
    <source>
        <dbReference type="ARBA" id="ARBA00023717"/>
    </source>
</evidence>
<keyword evidence="10" id="KW-1185">Reference proteome</keyword>
<evidence type="ECO:0000256" key="2">
    <source>
        <dbReference type="ARBA" id="ARBA00005254"/>
    </source>
</evidence>
<evidence type="ECO:0000256" key="1">
    <source>
        <dbReference type="ARBA" id="ARBA00002994"/>
    </source>
</evidence>
<keyword evidence="5 9" id="KW-0456">Lyase</keyword>
<dbReference type="CDD" id="cd06558">
    <property type="entry name" value="crotonase-like"/>
    <property type="match status" value="1"/>
</dbReference>
<gene>
    <name evidence="9" type="primary">echA6</name>
    <name evidence="9" type="ORF">NCTC11862_00647</name>
</gene>
<comment type="similarity">
    <text evidence="2 8">Belongs to the enoyl-CoA hydratase/isomerase family.</text>
</comment>
<evidence type="ECO:0000256" key="4">
    <source>
        <dbReference type="ARBA" id="ARBA00023098"/>
    </source>
</evidence>
<dbReference type="InterPro" id="IPR001753">
    <property type="entry name" value="Enoyl-CoA_hydra/iso"/>
</dbReference>
<dbReference type="Proteomes" id="UP000254467">
    <property type="component" value="Unassembled WGS sequence"/>
</dbReference>
<dbReference type="PROSITE" id="PS00166">
    <property type="entry name" value="ENOYL_COA_HYDRATASE"/>
    <property type="match status" value="1"/>
</dbReference>
<comment type="catalytic activity">
    <reaction evidence="7">
        <text>a 4-saturated-(3S)-3-hydroxyacyl-CoA = a (3E)-enoyl-CoA + H2O</text>
        <dbReference type="Rhea" id="RHEA:20724"/>
        <dbReference type="ChEBI" id="CHEBI:15377"/>
        <dbReference type="ChEBI" id="CHEBI:58521"/>
        <dbReference type="ChEBI" id="CHEBI:137480"/>
        <dbReference type="EC" id="4.2.1.17"/>
    </reaction>
</comment>
<dbReference type="RefSeq" id="WP_018581013.1">
    <property type="nucleotide sequence ID" value="NZ_LDYD01000005.1"/>
</dbReference>
<name>A0A376CK48_9CORY</name>
<dbReference type="GO" id="GO:0006635">
    <property type="term" value="P:fatty acid beta-oxidation"/>
    <property type="evidence" value="ECO:0007669"/>
    <property type="project" value="TreeGrafter"/>
</dbReference>
<dbReference type="AlphaFoldDB" id="A0A376CK48"/>
<reference evidence="9 10" key="1">
    <citation type="submission" date="2018-06" db="EMBL/GenBank/DDBJ databases">
        <authorList>
            <consortium name="Pathogen Informatics"/>
            <person name="Doyle S."/>
        </authorList>
    </citation>
    <scope>NUCLEOTIDE SEQUENCE [LARGE SCALE GENOMIC DNA]</scope>
    <source>
        <strain evidence="9 10">NCTC11862</strain>
    </source>
</reference>